<dbReference type="STRING" id="580327.Tthe_2189"/>
<proteinExistence type="predicted"/>
<accession>D9TRY7</accession>
<dbReference type="EMBL" id="CP002171">
    <property type="protein sequence ID" value="ADL69666.1"/>
    <property type="molecule type" value="Genomic_DNA"/>
</dbReference>
<protein>
    <submittedName>
        <fullName evidence="1">Uncharacterized protein</fullName>
    </submittedName>
</protein>
<organism evidence="1 2">
    <name type="scientific">Thermoanaerobacterium thermosaccharolyticum (strain ATCC 7956 / DSM 571 / NCIMB 9385 / NCA 3814 / NCTC 13789 / WDCM 00135 / 2032)</name>
    <name type="common">Clostridium thermosaccharolyticum</name>
    <dbReference type="NCBI Taxonomy" id="580327"/>
    <lineage>
        <taxon>Bacteria</taxon>
        <taxon>Bacillati</taxon>
        <taxon>Bacillota</taxon>
        <taxon>Clostridia</taxon>
        <taxon>Thermoanaerobacterales</taxon>
        <taxon>Thermoanaerobacteraceae</taxon>
        <taxon>Thermoanaerobacterium</taxon>
    </lineage>
</organism>
<keyword evidence="2" id="KW-1185">Reference proteome</keyword>
<dbReference type="HOGENOM" id="CLU_1824445_0_0_9"/>
<evidence type="ECO:0000313" key="1">
    <source>
        <dbReference type="EMBL" id="ADL69666.1"/>
    </source>
</evidence>
<dbReference type="AlphaFoldDB" id="D9TRY7"/>
<dbReference type="KEGG" id="ttm:Tthe_2189"/>
<dbReference type="Proteomes" id="UP000001626">
    <property type="component" value="Chromosome"/>
</dbReference>
<reference evidence="1 2" key="1">
    <citation type="submission" date="2010-08" db="EMBL/GenBank/DDBJ databases">
        <title>Complete sequence of Thermoanaerobacterium thermosaccharolyticum DSM 571.</title>
        <authorList>
            <consortium name="US DOE Joint Genome Institute"/>
            <person name="Lucas S."/>
            <person name="Copeland A."/>
            <person name="Lapidus A."/>
            <person name="Cheng J.-F."/>
            <person name="Bruce D."/>
            <person name="Goodwin L."/>
            <person name="Pitluck S."/>
            <person name="Teshima H."/>
            <person name="Detter J.C."/>
            <person name="Han C."/>
            <person name="Tapia R."/>
            <person name="Land M."/>
            <person name="Hauser L."/>
            <person name="Chang Y.-J."/>
            <person name="Jeffries C."/>
            <person name="Kyrpides N."/>
            <person name="Ivanova N."/>
            <person name="Mikhailova N."/>
            <person name="Hemme C.L."/>
            <person name="Woyke T."/>
        </authorList>
    </citation>
    <scope>NUCLEOTIDE SEQUENCE [LARGE SCALE GENOMIC DNA]</scope>
    <source>
        <strain evidence="2">ATCC 7956 / DSM 571 / NCIMB 9385 / NCA 3814 / NCTC 13789 / WDCM 00135 / 2032</strain>
    </source>
</reference>
<name>D9TRY7_THETC</name>
<sequence>MPPLNHILDFKSLIFRWNLEYIAFADMLDFKNIVKNLNEKLNKLGGILNSKFSVVFIIIKIGNLLLIRKLLLTGLNLLVNIFIYDSDDFEKRFFKYAKEPNNDIVLQKYNNTGNFFVNNRGLFIYSADILSRAIIRRSNNE</sequence>
<gene>
    <name evidence="1" type="ordered locus">Tthe_2189</name>
</gene>
<evidence type="ECO:0000313" key="2">
    <source>
        <dbReference type="Proteomes" id="UP000001626"/>
    </source>
</evidence>